<dbReference type="HAMAP" id="MF_00163">
    <property type="entry name" value="Pep_deformylase"/>
    <property type="match status" value="1"/>
</dbReference>
<dbReference type="NCBIfam" id="NF001159">
    <property type="entry name" value="PRK00150.1-3"/>
    <property type="match status" value="1"/>
</dbReference>
<name>A0A1X6YHG7_9RHOB</name>
<comment type="caution">
    <text evidence="2">Lacks conserved residue(s) required for the propagation of feature annotation.</text>
</comment>
<proteinExistence type="inferred from homology"/>
<evidence type="ECO:0000313" key="3">
    <source>
        <dbReference type="EMBL" id="SLN21788.1"/>
    </source>
</evidence>
<dbReference type="InterPro" id="IPR023635">
    <property type="entry name" value="Peptide_deformylase"/>
</dbReference>
<dbReference type="PRINTS" id="PR01576">
    <property type="entry name" value="PDEFORMYLASE"/>
</dbReference>
<dbReference type="Gene3D" id="3.90.45.10">
    <property type="entry name" value="Peptide deformylase"/>
    <property type="match status" value="3"/>
</dbReference>
<dbReference type="GO" id="GO:0042586">
    <property type="term" value="F:peptide deformylase activity"/>
    <property type="evidence" value="ECO:0007669"/>
    <property type="project" value="InterPro"/>
</dbReference>
<dbReference type="OrthoDB" id="9804313at2"/>
<dbReference type="AlphaFoldDB" id="A0A1X6YHG7"/>
<dbReference type="Pfam" id="PF01327">
    <property type="entry name" value="Pep_deformylase"/>
    <property type="match status" value="2"/>
</dbReference>
<protein>
    <recommendedName>
        <fullName evidence="2">Peptide deformylase-like</fullName>
    </recommendedName>
    <alternativeName>
        <fullName evidence="2">Polypeptide deformylase-like</fullName>
    </alternativeName>
</protein>
<dbReference type="NCBIfam" id="TIGR00079">
    <property type="entry name" value="pept_deformyl"/>
    <property type="match status" value="1"/>
</dbReference>
<keyword evidence="4" id="KW-1185">Reference proteome</keyword>
<comment type="similarity">
    <text evidence="1 2">Belongs to the polypeptide deformylase family.</text>
</comment>
<dbReference type="SUPFAM" id="SSF56420">
    <property type="entry name" value="Peptide deformylase"/>
    <property type="match status" value="3"/>
</dbReference>
<dbReference type="EMBL" id="FWFK01000001">
    <property type="protein sequence ID" value="SLN21788.1"/>
    <property type="molecule type" value="Genomic_DNA"/>
</dbReference>
<sequence length="257" mass="29258">MSVRPILRWPDRRLRSPAEPVSEVTDTVRAHWQDMIDTMEAMPGVGLAAPQIGVGLRLAVVDASAERGQAVRMANPEIVHASVEMREHEEASPCLPGVSARLSRPRAVTVRFLDETGAETERDFVLLWATSVQHQIDHLDGRLFVDRLSRTRAVTVRFLDETGAETERDFVLLWATSVQHQIDHLDGRLFVDRLSRTRAVTVRFLDETGAETERDFVLLWATSVQHQIDHLDGRLFVDRLSRTKRDMLVRRSRKAAR</sequence>
<evidence type="ECO:0000313" key="4">
    <source>
        <dbReference type="Proteomes" id="UP000193570"/>
    </source>
</evidence>
<gene>
    <name evidence="3" type="primary">def_2</name>
    <name evidence="3" type="ORF">ROJ8625_00834</name>
</gene>
<dbReference type="PANTHER" id="PTHR10458:SF22">
    <property type="entry name" value="PEPTIDE DEFORMYLASE"/>
    <property type="match status" value="1"/>
</dbReference>
<accession>A0A1X6YHG7</accession>
<organism evidence="3 4">
    <name type="scientific">Roseivivax jejudonensis</name>
    <dbReference type="NCBI Taxonomy" id="1529041"/>
    <lineage>
        <taxon>Bacteria</taxon>
        <taxon>Pseudomonadati</taxon>
        <taxon>Pseudomonadota</taxon>
        <taxon>Alphaproteobacteria</taxon>
        <taxon>Rhodobacterales</taxon>
        <taxon>Roseobacteraceae</taxon>
        <taxon>Roseivivax</taxon>
    </lineage>
</organism>
<dbReference type="PANTHER" id="PTHR10458">
    <property type="entry name" value="PEPTIDE DEFORMYLASE"/>
    <property type="match status" value="1"/>
</dbReference>
<evidence type="ECO:0000256" key="1">
    <source>
        <dbReference type="ARBA" id="ARBA00010759"/>
    </source>
</evidence>
<dbReference type="Proteomes" id="UP000193570">
    <property type="component" value="Unassembled WGS sequence"/>
</dbReference>
<evidence type="ECO:0000256" key="2">
    <source>
        <dbReference type="HAMAP-Rule" id="MF_00163"/>
    </source>
</evidence>
<keyword evidence="3" id="KW-0378">Hydrolase</keyword>
<dbReference type="CDD" id="cd00487">
    <property type="entry name" value="Pep_deformylase"/>
    <property type="match status" value="1"/>
</dbReference>
<reference evidence="3 4" key="1">
    <citation type="submission" date="2017-03" db="EMBL/GenBank/DDBJ databases">
        <authorList>
            <person name="Afonso C.L."/>
            <person name="Miller P.J."/>
            <person name="Scott M.A."/>
            <person name="Spackman E."/>
            <person name="Goraichik I."/>
            <person name="Dimitrov K.M."/>
            <person name="Suarez D.L."/>
            <person name="Swayne D.E."/>
        </authorList>
    </citation>
    <scope>NUCLEOTIDE SEQUENCE [LARGE SCALE GENOMIC DNA]</scope>
    <source>
        <strain evidence="3 4">CECT 8625</strain>
    </source>
</reference>
<dbReference type="InterPro" id="IPR036821">
    <property type="entry name" value="Peptide_deformylase_sf"/>
</dbReference>